<keyword evidence="2" id="KW-0479">Metal-binding</keyword>
<dbReference type="GO" id="GO:0016788">
    <property type="term" value="F:hydrolase activity, acting on ester bonds"/>
    <property type="evidence" value="ECO:0007669"/>
    <property type="project" value="InterPro"/>
</dbReference>
<comment type="cofactor">
    <cofactor evidence="1">
        <name>Zn(2+)</name>
        <dbReference type="ChEBI" id="CHEBI:29105"/>
    </cofactor>
</comment>
<dbReference type="PATRIC" id="fig|1229205.11.peg.5703"/>
<keyword evidence="3" id="KW-0378">Hydrolase</keyword>
<dbReference type="KEGG" id="bpx:BUPH_05943"/>
<dbReference type="STRING" id="1229205.BUPH_05943"/>
<dbReference type="eggNOG" id="COG3608">
    <property type="taxonomic scope" value="Bacteria"/>
</dbReference>
<organism evidence="6 7">
    <name type="scientific">Paraburkholderia phenoliruptrix BR3459a</name>
    <dbReference type="NCBI Taxonomy" id="1229205"/>
    <lineage>
        <taxon>Bacteria</taxon>
        <taxon>Pseudomonadati</taxon>
        <taxon>Pseudomonadota</taxon>
        <taxon>Betaproteobacteria</taxon>
        <taxon>Burkholderiales</taxon>
        <taxon>Burkholderiaceae</taxon>
        <taxon>Paraburkholderia</taxon>
    </lineage>
</organism>
<name>K0E0H9_9BURK</name>
<dbReference type="InterPro" id="IPR055438">
    <property type="entry name" value="AstE_AspA_cat"/>
</dbReference>
<evidence type="ECO:0000256" key="1">
    <source>
        <dbReference type="ARBA" id="ARBA00001947"/>
    </source>
</evidence>
<gene>
    <name evidence="6" type="ORF">BUPH_05943</name>
</gene>
<dbReference type="GO" id="GO:0046872">
    <property type="term" value="F:metal ion binding"/>
    <property type="evidence" value="ECO:0007669"/>
    <property type="project" value="UniProtKB-KW"/>
</dbReference>
<dbReference type="AlphaFoldDB" id="K0E0H9"/>
<evidence type="ECO:0000313" key="7">
    <source>
        <dbReference type="Proteomes" id="UP000010105"/>
    </source>
</evidence>
<proteinExistence type="predicted"/>
<dbReference type="GO" id="GO:0005829">
    <property type="term" value="C:cytosol"/>
    <property type="evidence" value="ECO:0007669"/>
    <property type="project" value="TreeGrafter"/>
</dbReference>
<evidence type="ECO:0000313" key="6">
    <source>
        <dbReference type="EMBL" id="AFT89144.1"/>
    </source>
</evidence>
<evidence type="ECO:0000256" key="2">
    <source>
        <dbReference type="ARBA" id="ARBA00022723"/>
    </source>
</evidence>
<dbReference type="EMBL" id="CP003864">
    <property type="protein sequence ID" value="AFT89144.1"/>
    <property type="molecule type" value="Genomic_DNA"/>
</dbReference>
<accession>K0E0H9</accession>
<dbReference type="HOGENOM" id="CLU_056327_0_0_4"/>
<reference evidence="6 7" key="1">
    <citation type="journal article" date="2012" name="J. Bacteriol.">
        <title>Complete Genome Sequence of Burkholderia phenoliruptrix BR3459a (CLA1), a Heat-Tolerant, Nitrogen-Fixing Symbiont of Mimosa flocculosa.</title>
        <authorList>
            <person name="de Oliveira Cunha C."/>
            <person name="Goda Zuleta L.F."/>
            <person name="Paula de Almeida L.G."/>
            <person name="Prioli Ciapina L."/>
            <person name="Lustrino Borges W."/>
            <person name="Pitard R.M."/>
            <person name="Baldani J.I."/>
            <person name="Straliotto R."/>
            <person name="de Faria S.M."/>
            <person name="Hungria M."/>
            <person name="Sousa Cavada B."/>
            <person name="Mercante F.M."/>
            <person name="Ribeiro de Vasconcelos A.T."/>
        </authorList>
    </citation>
    <scope>NUCLEOTIDE SEQUENCE [LARGE SCALE GENOMIC DNA]</scope>
    <source>
        <strain evidence="6 7">BR3459a</strain>
    </source>
</reference>
<evidence type="ECO:0000256" key="4">
    <source>
        <dbReference type="ARBA" id="ARBA00022833"/>
    </source>
</evidence>
<dbReference type="Pfam" id="PF24827">
    <property type="entry name" value="AstE_AspA_cat"/>
    <property type="match status" value="1"/>
</dbReference>
<feature type="domain" description="Succinylglutamate desuccinylase/Aspartoacylase catalytic" evidence="5">
    <location>
        <begin position="38"/>
        <end position="206"/>
    </location>
</feature>
<protein>
    <submittedName>
        <fullName evidence="6">Succinylglutamate desuccinylase/aspartoacylase</fullName>
    </submittedName>
</protein>
<keyword evidence="4" id="KW-0862">Zinc</keyword>
<dbReference type="Gene3D" id="3.40.630.10">
    <property type="entry name" value="Zn peptidases"/>
    <property type="match status" value="1"/>
</dbReference>
<dbReference type="SUPFAM" id="SSF53187">
    <property type="entry name" value="Zn-dependent exopeptidases"/>
    <property type="match status" value="1"/>
</dbReference>
<dbReference type="PANTHER" id="PTHR15162:SF7">
    <property type="entry name" value="SUCCINYLGLUTAMATE DESUCCINYLASE"/>
    <property type="match status" value="1"/>
</dbReference>
<dbReference type="Proteomes" id="UP000010105">
    <property type="component" value="Chromosome 2"/>
</dbReference>
<evidence type="ECO:0000256" key="3">
    <source>
        <dbReference type="ARBA" id="ARBA00022801"/>
    </source>
</evidence>
<evidence type="ECO:0000259" key="5">
    <source>
        <dbReference type="Pfam" id="PF24827"/>
    </source>
</evidence>
<dbReference type="InterPro" id="IPR050178">
    <property type="entry name" value="AspA/AstE_fam"/>
</dbReference>
<sequence length="331" mass="36038">MNMSTENYPIEVQFPDISAHEQSSSGIAYVHSFDSGVAGPHVMINALTHGNEVCGAIVVDELLRRGLRPRRGRLTLAFTNVDAYRRFDPAKPDAARFVDQDFNRVWTEAVLDDASRNSSELARARAMRPVIDSVDALLDLHSMHEKSKPLIVAGPLQKGIDLAVRLGTPATVICDEGHPEGRRMRDYEGFGDPASAKNALLIECGQHWEKSAVAVARDTTARFLLLAGVIDQSDLPADWLAPLPPAQHIVRVTQPVVATSMDFRFAGSYTGLEIFPTAGAVIGWSNGEPVTTPYDDCMLVMPSLRQLRPGVTVVRLGKVEETIATSSNRGA</sequence>
<dbReference type="PANTHER" id="PTHR15162">
    <property type="entry name" value="ASPARTOACYLASE"/>
    <property type="match status" value="1"/>
</dbReference>